<evidence type="ECO:0000313" key="3">
    <source>
        <dbReference type="Proteomes" id="UP000237105"/>
    </source>
</evidence>
<name>A0A2P5ABY5_PARAD</name>
<keyword evidence="3" id="KW-1185">Reference proteome</keyword>
<evidence type="ECO:0000259" key="1">
    <source>
        <dbReference type="PROSITE" id="PS50879"/>
    </source>
</evidence>
<dbReference type="AlphaFoldDB" id="A0A2P5ABY5"/>
<sequence length="266" mass="30145">MAEKLVLVLVNAKKKLQLYFEAHSVTVYTDFPIWKILSKPDLLGRLTKWAIELGIYDIEYRPRAAKKGQVMADFLVKIESFGEQHDPFQMSQLRPPSSWMLYTDRSTNASRLGIGIVLQTPTGLRVEKPLRLGFQVTNNEAEYKAWLQGLELALHFGVENIAVKTNSQLIAGQVRGNFEVKEPRLHRYFSKVMWAKTRFSNFDIEPIPKEMNQRADELAKSASIGGTAGRTEVLLEGENMEDPPQTPARYVFATGAADEGWMKPIT</sequence>
<dbReference type="Pfam" id="PF13456">
    <property type="entry name" value="RVT_3"/>
    <property type="match status" value="1"/>
</dbReference>
<dbReference type="InterPro" id="IPR002156">
    <property type="entry name" value="RNaseH_domain"/>
</dbReference>
<organism evidence="2 3">
    <name type="scientific">Parasponia andersonii</name>
    <name type="common">Sponia andersonii</name>
    <dbReference type="NCBI Taxonomy" id="3476"/>
    <lineage>
        <taxon>Eukaryota</taxon>
        <taxon>Viridiplantae</taxon>
        <taxon>Streptophyta</taxon>
        <taxon>Embryophyta</taxon>
        <taxon>Tracheophyta</taxon>
        <taxon>Spermatophyta</taxon>
        <taxon>Magnoliopsida</taxon>
        <taxon>eudicotyledons</taxon>
        <taxon>Gunneridae</taxon>
        <taxon>Pentapetalae</taxon>
        <taxon>rosids</taxon>
        <taxon>fabids</taxon>
        <taxon>Rosales</taxon>
        <taxon>Cannabaceae</taxon>
        <taxon>Parasponia</taxon>
    </lineage>
</organism>
<evidence type="ECO:0000313" key="2">
    <source>
        <dbReference type="EMBL" id="PON34049.1"/>
    </source>
</evidence>
<dbReference type="Gene3D" id="3.30.420.10">
    <property type="entry name" value="Ribonuclease H-like superfamily/Ribonuclease H"/>
    <property type="match status" value="1"/>
</dbReference>
<dbReference type="SUPFAM" id="SSF53098">
    <property type="entry name" value="Ribonuclease H-like"/>
    <property type="match status" value="1"/>
</dbReference>
<accession>A0A2P5ABY5</accession>
<dbReference type="PANTHER" id="PTHR48475:SF2">
    <property type="entry name" value="RIBONUCLEASE H"/>
    <property type="match status" value="1"/>
</dbReference>
<dbReference type="GO" id="GO:0004523">
    <property type="term" value="F:RNA-DNA hybrid ribonuclease activity"/>
    <property type="evidence" value="ECO:0007669"/>
    <property type="project" value="InterPro"/>
</dbReference>
<dbReference type="EMBL" id="JXTB01000683">
    <property type="protein sequence ID" value="PON34049.1"/>
    <property type="molecule type" value="Genomic_DNA"/>
</dbReference>
<dbReference type="Proteomes" id="UP000237105">
    <property type="component" value="Unassembled WGS sequence"/>
</dbReference>
<dbReference type="InterPro" id="IPR012337">
    <property type="entry name" value="RNaseH-like_sf"/>
</dbReference>
<dbReference type="CDD" id="cd09279">
    <property type="entry name" value="RNase_HI_like"/>
    <property type="match status" value="1"/>
</dbReference>
<comment type="caution">
    <text evidence="2">The sequence shown here is derived from an EMBL/GenBank/DDBJ whole genome shotgun (WGS) entry which is preliminary data.</text>
</comment>
<reference evidence="3" key="1">
    <citation type="submission" date="2016-06" db="EMBL/GenBank/DDBJ databases">
        <title>Parallel loss of symbiosis genes in relatives of nitrogen-fixing non-legume Parasponia.</title>
        <authorList>
            <person name="Van Velzen R."/>
            <person name="Holmer R."/>
            <person name="Bu F."/>
            <person name="Rutten L."/>
            <person name="Van Zeijl A."/>
            <person name="Liu W."/>
            <person name="Santuari L."/>
            <person name="Cao Q."/>
            <person name="Sharma T."/>
            <person name="Shen D."/>
            <person name="Roswanjaya Y."/>
            <person name="Wardhani T."/>
            <person name="Kalhor M.S."/>
            <person name="Jansen J."/>
            <person name="Van den Hoogen J."/>
            <person name="Gungor B."/>
            <person name="Hartog M."/>
            <person name="Hontelez J."/>
            <person name="Verver J."/>
            <person name="Yang W.-C."/>
            <person name="Schijlen E."/>
            <person name="Repin R."/>
            <person name="Schilthuizen M."/>
            <person name="Schranz E."/>
            <person name="Heidstra R."/>
            <person name="Miyata K."/>
            <person name="Fedorova E."/>
            <person name="Kohlen W."/>
            <person name="Bisseling T."/>
            <person name="Smit S."/>
            <person name="Geurts R."/>
        </authorList>
    </citation>
    <scope>NUCLEOTIDE SEQUENCE [LARGE SCALE GENOMIC DNA]</scope>
    <source>
        <strain evidence="3">cv. WU1-14</strain>
    </source>
</reference>
<dbReference type="InterPro" id="IPR036397">
    <property type="entry name" value="RNaseH_sf"/>
</dbReference>
<protein>
    <submittedName>
        <fullName evidence="2">Ribonuclease H</fullName>
    </submittedName>
</protein>
<dbReference type="PROSITE" id="PS50879">
    <property type="entry name" value="RNASE_H_1"/>
    <property type="match status" value="1"/>
</dbReference>
<proteinExistence type="predicted"/>
<feature type="domain" description="RNase H type-1" evidence="1">
    <location>
        <begin position="95"/>
        <end position="224"/>
    </location>
</feature>
<gene>
    <name evidence="2" type="ORF">PanWU01x14_347490</name>
</gene>
<dbReference type="GO" id="GO:0003676">
    <property type="term" value="F:nucleic acid binding"/>
    <property type="evidence" value="ECO:0007669"/>
    <property type="project" value="InterPro"/>
</dbReference>
<dbReference type="OrthoDB" id="1303539at2759"/>
<dbReference type="PANTHER" id="PTHR48475">
    <property type="entry name" value="RIBONUCLEASE H"/>
    <property type="match status" value="1"/>
</dbReference>